<gene>
    <name evidence="5" type="ORF">NLJ89_g9697</name>
</gene>
<sequence length="518" mass="58345">MRAPGTGGGVSKRFDKRSTKSRAAANVVGYENRQARKQKSASASDLYEHIQEKSRRSRVGLDLDREEALEYGVGLDGANEEEREELKARLIGEHIDDEEIASEDDEEIDSDAAFEESDEERFAGFFSSKKKSKSVKKQKGKTSVRFAEVNLNEDEDMGSLGSGSRSEDSDEDEEEGDDDEFIDLLDVLDGKGDIDMGSDDEKIPSRKSDAHSSRPSVEEDEAKENIDEDGSEEDSDEEDEDEDEDMAFVPSDHDESPEALDQLQDFVSNLDVTTKKRKALEDGVVGDVSESRARKRRLMKEKTEAGEENEFRVQSTGVKLNLDDLLAPLASQSSTLQSLKKSTKVLASSSKAKALSAPLPQRAQDRLDRQAAYEQTKQEVDKWSGTMKRIKEAEHLSFPLQAQPTGRISNLELNAKFKPTTELESAVDSLLKSANLREEDIHETEDSMLKTNNLSVEEVAERRNELRKMRELMFRAEIKARRVSKIKSKTYRRLRRKEKERIGEKIDEQEESDSEEAG</sequence>
<feature type="region of interest" description="Disordered" evidence="4">
    <location>
        <begin position="1"/>
        <end position="59"/>
    </location>
</feature>
<feature type="compositionally biased region" description="Gly residues" evidence="4">
    <location>
        <begin position="1"/>
        <end position="10"/>
    </location>
</feature>
<accession>A0A9W8JQA4</accession>
<dbReference type="InterPro" id="IPR006709">
    <property type="entry name" value="SSU_processome_Utp14"/>
</dbReference>
<reference evidence="5" key="1">
    <citation type="submission" date="2022-07" db="EMBL/GenBank/DDBJ databases">
        <title>Genome Sequence of Agrocybe chaxingu.</title>
        <authorList>
            <person name="Buettner E."/>
        </authorList>
    </citation>
    <scope>NUCLEOTIDE SEQUENCE</scope>
    <source>
        <strain evidence="5">MP-N11</strain>
    </source>
</reference>
<feature type="compositionally biased region" description="Acidic residues" evidence="4">
    <location>
        <begin position="507"/>
        <end position="518"/>
    </location>
</feature>
<evidence type="ECO:0000256" key="2">
    <source>
        <dbReference type="ARBA" id="ARBA00022553"/>
    </source>
</evidence>
<organism evidence="5 6">
    <name type="scientific">Agrocybe chaxingu</name>
    <dbReference type="NCBI Taxonomy" id="84603"/>
    <lineage>
        <taxon>Eukaryota</taxon>
        <taxon>Fungi</taxon>
        <taxon>Dikarya</taxon>
        <taxon>Basidiomycota</taxon>
        <taxon>Agaricomycotina</taxon>
        <taxon>Agaricomycetes</taxon>
        <taxon>Agaricomycetidae</taxon>
        <taxon>Agaricales</taxon>
        <taxon>Agaricineae</taxon>
        <taxon>Strophariaceae</taxon>
        <taxon>Agrocybe</taxon>
    </lineage>
</organism>
<feature type="compositionally biased region" description="Acidic residues" evidence="4">
    <location>
        <begin position="95"/>
        <end position="119"/>
    </location>
</feature>
<evidence type="ECO:0000256" key="4">
    <source>
        <dbReference type="SAM" id="MobiDB-lite"/>
    </source>
</evidence>
<dbReference type="Proteomes" id="UP001148786">
    <property type="component" value="Unassembled WGS sequence"/>
</dbReference>
<name>A0A9W8JQA4_9AGAR</name>
<feature type="compositionally biased region" description="Acidic residues" evidence="4">
    <location>
        <begin position="218"/>
        <end position="246"/>
    </location>
</feature>
<feature type="compositionally biased region" description="Basic and acidic residues" evidence="4">
    <location>
        <begin position="497"/>
        <end position="506"/>
    </location>
</feature>
<feature type="compositionally biased region" description="Basic residues" evidence="4">
    <location>
        <begin position="128"/>
        <end position="142"/>
    </location>
</feature>
<dbReference type="OrthoDB" id="277439at2759"/>
<keyword evidence="6" id="KW-1185">Reference proteome</keyword>
<evidence type="ECO:0000256" key="1">
    <source>
        <dbReference type="ARBA" id="ARBA00004604"/>
    </source>
</evidence>
<dbReference type="PANTHER" id="PTHR14150:SF12">
    <property type="entry name" value="U3 SMALL NUCLEOLAR RNA-ASSOCIATED PROTEIN 14 HOMOLOG A"/>
    <property type="match status" value="1"/>
</dbReference>
<comment type="caution">
    <text evidence="5">The sequence shown here is derived from an EMBL/GenBank/DDBJ whole genome shotgun (WGS) entry which is preliminary data.</text>
</comment>
<keyword evidence="3" id="KW-0539">Nucleus</keyword>
<feature type="compositionally biased region" description="Acidic residues" evidence="4">
    <location>
        <begin position="168"/>
        <end position="183"/>
    </location>
</feature>
<proteinExistence type="predicted"/>
<evidence type="ECO:0000313" key="5">
    <source>
        <dbReference type="EMBL" id="KAJ3500661.1"/>
    </source>
</evidence>
<feature type="region of interest" description="Disordered" evidence="4">
    <location>
        <begin position="493"/>
        <end position="518"/>
    </location>
</feature>
<protein>
    <submittedName>
        <fullName evidence="5">Uncharacterized protein</fullName>
    </submittedName>
</protein>
<comment type="subcellular location">
    <subcellularLocation>
        <location evidence="1">Nucleus</location>
        <location evidence="1">Nucleolus</location>
    </subcellularLocation>
</comment>
<dbReference type="Pfam" id="PF04615">
    <property type="entry name" value="Utp14"/>
    <property type="match status" value="1"/>
</dbReference>
<dbReference type="GO" id="GO:0032040">
    <property type="term" value="C:small-subunit processome"/>
    <property type="evidence" value="ECO:0007669"/>
    <property type="project" value="InterPro"/>
</dbReference>
<feature type="compositionally biased region" description="Basic and acidic residues" evidence="4">
    <location>
        <begin position="188"/>
        <end position="212"/>
    </location>
</feature>
<feature type="compositionally biased region" description="Basic and acidic residues" evidence="4">
    <location>
        <begin position="46"/>
        <end position="59"/>
    </location>
</feature>
<dbReference type="PANTHER" id="PTHR14150">
    <property type="entry name" value="U3 SMALL NUCLEOLAR RNA-ASSOCIATED PROTEIN 14"/>
    <property type="match status" value="1"/>
</dbReference>
<keyword evidence="2" id="KW-0597">Phosphoprotein</keyword>
<dbReference type="GO" id="GO:0006364">
    <property type="term" value="P:rRNA processing"/>
    <property type="evidence" value="ECO:0007669"/>
    <property type="project" value="InterPro"/>
</dbReference>
<dbReference type="AlphaFoldDB" id="A0A9W8JQA4"/>
<evidence type="ECO:0000313" key="6">
    <source>
        <dbReference type="Proteomes" id="UP001148786"/>
    </source>
</evidence>
<evidence type="ECO:0000256" key="3">
    <source>
        <dbReference type="ARBA" id="ARBA00023242"/>
    </source>
</evidence>
<dbReference type="EMBL" id="JANKHO010001565">
    <property type="protein sequence ID" value="KAJ3500661.1"/>
    <property type="molecule type" value="Genomic_DNA"/>
</dbReference>
<feature type="region of interest" description="Disordered" evidence="4">
    <location>
        <begin position="94"/>
        <end position="260"/>
    </location>
</feature>